<name>A0A8S2GBY5_9BILA</name>
<evidence type="ECO:0000313" key="4">
    <source>
        <dbReference type="Proteomes" id="UP000677228"/>
    </source>
</evidence>
<sequence length="147" mass="16969">DDESDASHFNVNAKQEEISAPLENTNSSTSKDNSELESLPDSKTTLFINKTSLEIAQFDNANLLNDDAAYLGFESYETDNVFAWHYKRQNLIKNDWTLTGEYYLRLYNEIRRLMVHEITPFPTGKISYSGHISRSKKVQTDCTRVKY</sequence>
<proteinExistence type="predicted"/>
<evidence type="ECO:0000313" key="2">
    <source>
        <dbReference type="EMBL" id="CAF1676814.1"/>
    </source>
</evidence>
<dbReference type="EMBL" id="CAJOBA010113745">
    <property type="protein sequence ID" value="CAF4561181.1"/>
    <property type="molecule type" value="Genomic_DNA"/>
</dbReference>
<dbReference type="AlphaFoldDB" id="A0A8S2GBY5"/>
<accession>A0A8S2GBY5</accession>
<feature type="compositionally biased region" description="Polar residues" evidence="1">
    <location>
        <begin position="22"/>
        <end position="31"/>
    </location>
</feature>
<protein>
    <submittedName>
        <fullName evidence="2">Uncharacterized protein</fullName>
    </submittedName>
</protein>
<evidence type="ECO:0000256" key="1">
    <source>
        <dbReference type="SAM" id="MobiDB-lite"/>
    </source>
</evidence>
<organism evidence="2 4">
    <name type="scientific">Didymodactylos carnosus</name>
    <dbReference type="NCBI Taxonomy" id="1234261"/>
    <lineage>
        <taxon>Eukaryota</taxon>
        <taxon>Metazoa</taxon>
        <taxon>Spiralia</taxon>
        <taxon>Gnathifera</taxon>
        <taxon>Rotifera</taxon>
        <taxon>Eurotatoria</taxon>
        <taxon>Bdelloidea</taxon>
        <taxon>Philodinida</taxon>
        <taxon>Philodinidae</taxon>
        <taxon>Didymodactylos</taxon>
    </lineage>
</organism>
<reference evidence="2" key="1">
    <citation type="submission" date="2021-02" db="EMBL/GenBank/DDBJ databases">
        <authorList>
            <person name="Nowell W R."/>
        </authorList>
    </citation>
    <scope>NUCLEOTIDE SEQUENCE</scope>
</reference>
<comment type="caution">
    <text evidence="2">The sequence shown here is derived from an EMBL/GenBank/DDBJ whole genome shotgun (WGS) entry which is preliminary data.</text>
</comment>
<dbReference type="EMBL" id="CAJNOK010077470">
    <property type="protein sequence ID" value="CAF1676814.1"/>
    <property type="molecule type" value="Genomic_DNA"/>
</dbReference>
<feature type="non-terminal residue" evidence="2">
    <location>
        <position position="1"/>
    </location>
</feature>
<dbReference type="Proteomes" id="UP000682733">
    <property type="component" value="Unassembled WGS sequence"/>
</dbReference>
<dbReference type="Proteomes" id="UP000677228">
    <property type="component" value="Unassembled WGS sequence"/>
</dbReference>
<evidence type="ECO:0000313" key="3">
    <source>
        <dbReference type="EMBL" id="CAF4561181.1"/>
    </source>
</evidence>
<gene>
    <name evidence="2" type="ORF">OVA965_LOCUS45920</name>
    <name evidence="3" type="ORF">TMI583_LOCUS49924</name>
</gene>
<feature type="region of interest" description="Disordered" evidence="1">
    <location>
        <begin position="1"/>
        <end position="38"/>
    </location>
</feature>